<name>A0A173Z5X5_9FIRM</name>
<dbReference type="STRING" id="39482.ERS852491_00307"/>
<dbReference type="OrthoDB" id="2067925at2"/>
<dbReference type="Proteomes" id="UP000095544">
    <property type="component" value="Unassembled WGS sequence"/>
</dbReference>
<dbReference type="EMBL" id="CYZU01000002">
    <property type="protein sequence ID" value="CUN71287.1"/>
    <property type="molecule type" value="Genomic_DNA"/>
</dbReference>
<proteinExistence type="predicted"/>
<evidence type="ECO:0000313" key="2">
    <source>
        <dbReference type="EMBL" id="CUN71287.1"/>
    </source>
</evidence>
<reference evidence="2 3" key="1">
    <citation type="submission" date="2015-09" db="EMBL/GenBank/DDBJ databases">
        <authorList>
            <consortium name="Pathogen Informatics"/>
        </authorList>
    </citation>
    <scope>NUCLEOTIDE SEQUENCE [LARGE SCALE GENOMIC DNA]</scope>
    <source>
        <strain evidence="2 3">2789STDY5834876</strain>
    </source>
</reference>
<accession>A0A173Z5X5</accession>
<evidence type="ECO:0000313" key="3">
    <source>
        <dbReference type="Proteomes" id="UP000095544"/>
    </source>
</evidence>
<feature type="compositionally biased region" description="Acidic residues" evidence="1">
    <location>
        <begin position="160"/>
        <end position="182"/>
    </location>
</feature>
<sequence>MEDCKELRIEADTFDKLRRDANIVLQRALGTMKEKESMEGKVSISVDIKLVPEFIPNYDPNVKGETRKILKPKFDHKVTSAINIKNEEKGSVNPEMAMVWDEEKQEYVLTYVNNTEQRSIFDTDFQEAMNEPDEDAVGVPLLEGEVMDEGALPGPVEGDVSIEDFREDDDIGDDGYGYEEVD</sequence>
<organism evidence="2 3">
    <name type="scientific">Faecalicatena contorta</name>
    <dbReference type="NCBI Taxonomy" id="39482"/>
    <lineage>
        <taxon>Bacteria</taxon>
        <taxon>Bacillati</taxon>
        <taxon>Bacillota</taxon>
        <taxon>Clostridia</taxon>
        <taxon>Lachnospirales</taxon>
        <taxon>Lachnospiraceae</taxon>
        <taxon>Faecalicatena</taxon>
    </lineage>
</organism>
<gene>
    <name evidence="2" type="ORF">ERS852491_00307</name>
</gene>
<feature type="region of interest" description="Disordered" evidence="1">
    <location>
        <begin position="150"/>
        <end position="182"/>
    </location>
</feature>
<protein>
    <submittedName>
        <fullName evidence="2">Uncharacterized protein</fullName>
    </submittedName>
</protein>
<evidence type="ECO:0000256" key="1">
    <source>
        <dbReference type="SAM" id="MobiDB-lite"/>
    </source>
</evidence>
<dbReference type="RefSeq" id="WP_055150273.1">
    <property type="nucleotide sequence ID" value="NZ_CYZU01000002.1"/>
</dbReference>
<dbReference type="AlphaFoldDB" id="A0A173Z5X5"/>